<feature type="transmembrane region" description="Helical" evidence="6">
    <location>
        <begin position="221"/>
        <end position="247"/>
    </location>
</feature>
<feature type="transmembrane region" description="Helical" evidence="6">
    <location>
        <begin position="152"/>
        <end position="174"/>
    </location>
</feature>
<feature type="transmembrane region" description="Helical" evidence="6">
    <location>
        <begin position="120"/>
        <end position="140"/>
    </location>
</feature>
<feature type="transmembrane region" description="Helical" evidence="6">
    <location>
        <begin position="321"/>
        <end position="340"/>
    </location>
</feature>
<feature type="transmembrane region" description="Helical" evidence="6">
    <location>
        <begin position="267"/>
        <end position="300"/>
    </location>
</feature>
<feature type="transmembrane region" description="Helical" evidence="6">
    <location>
        <begin position="81"/>
        <end position="100"/>
    </location>
</feature>
<sequence length="460" mass="47561">MSQPHLQRALGFWGALVTGIGLVVAATTLTSLGNAFGLGGPMFAVAGFAALVITTLIAFSYSELATLIPGAGMIGDYTAPALGRGPAIFGVLAGYIVLVATVEPAELVVSGLAAEHLVPGLSPTAFAVGLTLAFTAVNLVGVKSFGRAQVVVTGLMIVVLIGFGALGLLGLGGGDPLPNPAPANPAGWAGVTQLVAIGAYLFIGIEFICPMSEEIRNPGRIIPRAMITGLVIVYLVDMAFGFAALRYVGLDELASSSTPHLLAAEGIAGRTGLVVLTAATVLASASSVSAILAAVPRMLYGLARKGMLPRAFAWVHPRFHTPWVSVLAVTAIIVGSLVTIADSDAILDLVLVATVMWLASYILAQIDVIVLRRRYPSAARPFRSPLFPLPQVLGIGACVWMIIGIHPDPATRATIWAGAGICTALIVGYAVIWLKLVKKEPFFSPTPLDSGEDQQTGATR</sequence>
<evidence type="ECO:0000256" key="5">
    <source>
        <dbReference type="ARBA" id="ARBA00023136"/>
    </source>
</evidence>
<name>A0ABN3GYB4_9PSEU</name>
<keyword evidence="2" id="KW-1003">Cell membrane</keyword>
<reference evidence="7 8" key="1">
    <citation type="journal article" date="2019" name="Int. J. Syst. Evol. Microbiol.">
        <title>The Global Catalogue of Microorganisms (GCM) 10K type strain sequencing project: providing services to taxonomists for standard genome sequencing and annotation.</title>
        <authorList>
            <consortium name="The Broad Institute Genomics Platform"/>
            <consortium name="The Broad Institute Genome Sequencing Center for Infectious Disease"/>
            <person name="Wu L."/>
            <person name="Ma J."/>
        </authorList>
    </citation>
    <scope>NUCLEOTIDE SEQUENCE [LARGE SCALE GENOMIC DNA]</scope>
    <source>
        <strain evidence="7 8">JCM 16221</strain>
    </source>
</reference>
<feature type="transmembrane region" description="Helical" evidence="6">
    <location>
        <begin position="346"/>
        <end position="364"/>
    </location>
</feature>
<dbReference type="Pfam" id="PF13520">
    <property type="entry name" value="AA_permease_2"/>
    <property type="match status" value="1"/>
</dbReference>
<feature type="transmembrane region" description="Helical" evidence="6">
    <location>
        <begin position="12"/>
        <end position="36"/>
    </location>
</feature>
<dbReference type="RefSeq" id="WP_344137610.1">
    <property type="nucleotide sequence ID" value="NZ_BAAARA010000024.1"/>
</dbReference>
<organism evidence="7 8">
    <name type="scientific">Saccharopolyspora halophila</name>
    <dbReference type="NCBI Taxonomy" id="405551"/>
    <lineage>
        <taxon>Bacteria</taxon>
        <taxon>Bacillati</taxon>
        <taxon>Actinomycetota</taxon>
        <taxon>Actinomycetes</taxon>
        <taxon>Pseudonocardiales</taxon>
        <taxon>Pseudonocardiaceae</taxon>
        <taxon>Saccharopolyspora</taxon>
    </lineage>
</organism>
<keyword evidence="5 6" id="KW-0472">Membrane</keyword>
<comment type="caution">
    <text evidence="7">The sequence shown here is derived from an EMBL/GenBank/DDBJ whole genome shotgun (WGS) entry which is preliminary data.</text>
</comment>
<gene>
    <name evidence="7" type="ORF">GCM10009854_48460</name>
</gene>
<accession>A0ABN3GYB4</accession>
<dbReference type="PANTHER" id="PTHR42770:SF12">
    <property type="entry name" value="AMINO ACID TRANSPORTER"/>
    <property type="match status" value="1"/>
</dbReference>
<evidence type="ECO:0000256" key="2">
    <source>
        <dbReference type="ARBA" id="ARBA00022475"/>
    </source>
</evidence>
<evidence type="ECO:0000256" key="1">
    <source>
        <dbReference type="ARBA" id="ARBA00004651"/>
    </source>
</evidence>
<keyword evidence="3 6" id="KW-0812">Transmembrane</keyword>
<dbReference type="EMBL" id="BAAARA010000024">
    <property type="protein sequence ID" value="GAA2363083.1"/>
    <property type="molecule type" value="Genomic_DNA"/>
</dbReference>
<keyword evidence="4 6" id="KW-1133">Transmembrane helix</keyword>
<proteinExistence type="predicted"/>
<dbReference type="PANTHER" id="PTHR42770">
    <property type="entry name" value="AMINO ACID TRANSPORTER-RELATED"/>
    <property type="match status" value="1"/>
</dbReference>
<feature type="transmembrane region" description="Helical" evidence="6">
    <location>
        <begin position="186"/>
        <end position="209"/>
    </location>
</feature>
<evidence type="ECO:0000256" key="6">
    <source>
        <dbReference type="SAM" id="Phobius"/>
    </source>
</evidence>
<dbReference type="InterPro" id="IPR050367">
    <property type="entry name" value="APC_superfamily"/>
</dbReference>
<protein>
    <submittedName>
        <fullName evidence="7">APC family permease</fullName>
    </submittedName>
</protein>
<comment type="subcellular location">
    <subcellularLocation>
        <location evidence="1">Cell membrane</location>
        <topology evidence="1">Multi-pass membrane protein</topology>
    </subcellularLocation>
</comment>
<evidence type="ECO:0000256" key="3">
    <source>
        <dbReference type="ARBA" id="ARBA00022692"/>
    </source>
</evidence>
<dbReference type="Gene3D" id="1.20.1740.10">
    <property type="entry name" value="Amino acid/polyamine transporter I"/>
    <property type="match status" value="1"/>
</dbReference>
<dbReference type="PIRSF" id="PIRSF006060">
    <property type="entry name" value="AA_transporter"/>
    <property type="match status" value="1"/>
</dbReference>
<dbReference type="Proteomes" id="UP001501218">
    <property type="component" value="Unassembled WGS sequence"/>
</dbReference>
<feature type="transmembrane region" description="Helical" evidence="6">
    <location>
        <begin position="385"/>
        <end position="403"/>
    </location>
</feature>
<dbReference type="InterPro" id="IPR002293">
    <property type="entry name" value="AA/rel_permease1"/>
</dbReference>
<evidence type="ECO:0000313" key="8">
    <source>
        <dbReference type="Proteomes" id="UP001501218"/>
    </source>
</evidence>
<feature type="transmembrane region" description="Helical" evidence="6">
    <location>
        <begin position="42"/>
        <end position="61"/>
    </location>
</feature>
<evidence type="ECO:0000313" key="7">
    <source>
        <dbReference type="EMBL" id="GAA2363083.1"/>
    </source>
</evidence>
<keyword evidence="8" id="KW-1185">Reference proteome</keyword>
<feature type="transmembrane region" description="Helical" evidence="6">
    <location>
        <begin position="415"/>
        <end position="434"/>
    </location>
</feature>
<evidence type="ECO:0000256" key="4">
    <source>
        <dbReference type="ARBA" id="ARBA00022989"/>
    </source>
</evidence>